<dbReference type="EMBL" id="GL636487">
    <property type="protein sequence ID" value="EFW21406.1"/>
    <property type="molecule type" value="Genomic_DNA"/>
</dbReference>
<dbReference type="HOGENOM" id="CLU_2922473_0_0_1"/>
<evidence type="ECO:0000313" key="1">
    <source>
        <dbReference type="EMBL" id="EFW21406.1"/>
    </source>
</evidence>
<keyword evidence="2" id="KW-1185">Reference proteome</keyword>
<dbReference type="AlphaFoldDB" id="E9CVT0"/>
<organism evidence="2">
    <name type="scientific">Coccidioides posadasii (strain RMSCC 757 / Silveira)</name>
    <name type="common">Valley fever fungus</name>
    <dbReference type="NCBI Taxonomy" id="443226"/>
    <lineage>
        <taxon>Eukaryota</taxon>
        <taxon>Fungi</taxon>
        <taxon>Dikarya</taxon>
        <taxon>Ascomycota</taxon>
        <taxon>Pezizomycotina</taxon>
        <taxon>Eurotiomycetes</taxon>
        <taxon>Eurotiomycetidae</taxon>
        <taxon>Onygenales</taxon>
        <taxon>Onygenaceae</taxon>
        <taxon>Coccidioides</taxon>
    </lineage>
</organism>
<dbReference type="VEuPathDB" id="FungiDB:CPSG_01563"/>
<reference evidence="2" key="1">
    <citation type="journal article" date="2010" name="Genome Res.">
        <title>Population genomic sequencing of Coccidioides fungi reveals recent hybridization and transposon control.</title>
        <authorList>
            <person name="Neafsey D.E."/>
            <person name="Barker B.M."/>
            <person name="Sharpton T.J."/>
            <person name="Stajich J.E."/>
            <person name="Park D.J."/>
            <person name="Whiston E."/>
            <person name="Hung C.-Y."/>
            <person name="McMahan C."/>
            <person name="White J."/>
            <person name="Sykes S."/>
            <person name="Heiman D."/>
            <person name="Young S."/>
            <person name="Zeng Q."/>
            <person name="Abouelleil A."/>
            <person name="Aftuck L."/>
            <person name="Bessette D."/>
            <person name="Brown A."/>
            <person name="FitzGerald M."/>
            <person name="Lui A."/>
            <person name="Macdonald J.P."/>
            <person name="Priest M."/>
            <person name="Orbach M.J."/>
            <person name="Galgiani J.N."/>
            <person name="Kirkland T.N."/>
            <person name="Cole G.T."/>
            <person name="Birren B.W."/>
            <person name="Henn M.R."/>
            <person name="Taylor J.W."/>
            <person name="Rounsley S.D."/>
        </authorList>
    </citation>
    <scope>NUCLEOTIDE SEQUENCE [LARGE SCALE GENOMIC DNA]</scope>
    <source>
        <strain evidence="2">RMSCC 757 / Silveira</strain>
    </source>
</reference>
<evidence type="ECO:0000313" key="2">
    <source>
        <dbReference type="Proteomes" id="UP000002497"/>
    </source>
</evidence>
<name>E9CVT0_COCPS</name>
<protein>
    <submittedName>
        <fullName evidence="1">Predicted protein</fullName>
    </submittedName>
</protein>
<sequence length="61" mass="7261">MPLDLFNVLPHSQEPMLVDKHRLAGFLGITRAVPGWHRIDWRRRLSDGPEAGRLHWYEREM</sequence>
<accession>E9CVT0</accession>
<dbReference type="Proteomes" id="UP000002497">
    <property type="component" value="Unassembled WGS sequence"/>
</dbReference>
<proteinExistence type="predicted"/>
<gene>
    <name evidence="1" type="ORF">CPSG_01563</name>
</gene>
<reference evidence="2" key="2">
    <citation type="submission" date="2010-03" db="EMBL/GenBank/DDBJ databases">
        <title>The genome sequence of Coccidioides posadasii strain Silveira.</title>
        <authorList>
            <consortium name="The Broad Institute Genome Sequencing Center for Infectious Disease"/>
            <person name="Neafsey D."/>
            <person name="Orbach M."/>
            <person name="Henn M.R."/>
            <person name="Cole G.T."/>
            <person name="Galgiani J."/>
            <person name="Gardner M.J."/>
            <person name="Kirkland T.N."/>
            <person name="Taylor J.W."/>
            <person name="Young S.K."/>
            <person name="Zeng Q."/>
            <person name="Koehrsen M."/>
            <person name="Alvarado L."/>
            <person name="Berlin A."/>
            <person name="Borenstein D."/>
            <person name="Chapman S.B."/>
            <person name="Chen Z."/>
            <person name="Engels R."/>
            <person name="Freedman E."/>
            <person name="Gellesch M."/>
            <person name="Goldberg J."/>
            <person name="Griggs A."/>
            <person name="Gujja S."/>
            <person name="Heilman E."/>
            <person name="Heiman D."/>
            <person name="Howarth C."/>
            <person name="Jen D."/>
            <person name="Larson L."/>
            <person name="Mehta T."/>
            <person name="Neiman D."/>
            <person name="Park D."/>
            <person name="Pearson M."/>
            <person name="Richards J."/>
            <person name="Roberts A."/>
            <person name="Saif S."/>
            <person name="Shea T."/>
            <person name="Shenoy N."/>
            <person name="Sisk P."/>
            <person name="Stolte C."/>
            <person name="Sykes S."/>
            <person name="Walk T."/>
            <person name="White J."/>
            <person name="Yandava C."/>
            <person name="Haas B."/>
            <person name="Nusbaum C."/>
            <person name="Birren B."/>
        </authorList>
    </citation>
    <scope>NUCLEOTIDE SEQUENCE [LARGE SCALE GENOMIC DNA]</scope>
    <source>
        <strain evidence="2">RMSCC 757 / Silveira</strain>
    </source>
</reference>